<dbReference type="AlphaFoldDB" id="A0A2K3L524"/>
<sequence length="90" mass="10615">SFNEDQLITFAMMVWSLWRKRNMKLWKNKIETIMQFIHRANNTIQAWRQTPPLHIYLKCNIDAAVFIHDNKVSMGACLRDDKGVFVAAFS</sequence>
<feature type="non-terminal residue" evidence="1">
    <location>
        <position position="1"/>
    </location>
</feature>
<keyword evidence="1" id="KW-0238">DNA-binding</keyword>
<dbReference type="Proteomes" id="UP000236291">
    <property type="component" value="Unassembled WGS sequence"/>
</dbReference>
<evidence type="ECO:0000313" key="1">
    <source>
        <dbReference type="EMBL" id="PNX73630.1"/>
    </source>
</evidence>
<name>A0A2K3L524_TRIPR</name>
<reference evidence="1 2" key="2">
    <citation type="journal article" date="2017" name="Front. Plant Sci.">
        <title>Gene Classification and Mining of Molecular Markers Useful in Red Clover (Trifolium pratense) Breeding.</title>
        <authorList>
            <person name="Istvanek J."/>
            <person name="Dluhosova J."/>
            <person name="Dluhos P."/>
            <person name="Patkova L."/>
            <person name="Nedelnik J."/>
            <person name="Repkova J."/>
        </authorList>
    </citation>
    <scope>NUCLEOTIDE SEQUENCE [LARGE SCALE GENOMIC DNA]</scope>
    <source>
        <strain evidence="2">cv. Tatra</strain>
        <tissue evidence="1">Young leaves</tissue>
    </source>
</reference>
<organism evidence="1 2">
    <name type="scientific">Trifolium pratense</name>
    <name type="common">Red clover</name>
    <dbReference type="NCBI Taxonomy" id="57577"/>
    <lineage>
        <taxon>Eukaryota</taxon>
        <taxon>Viridiplantae</taxon>
        <taxon>Streptophyta</taxon>
        <taxon>Embryophyta</taxon>
        <taxon>Tracheophyta</taxon>
        <taxon>Spermatophyta</taxon>
        <taxon>Magnoliopsida</taxon>
        <taxon>eudicotyledons</taxon>
        <taxon>Gunneridae</taxon>
        <taxon>Pentapetalae</taxon>
        <taxon>rosids</taxon>
        <taxon>fabids</taxon>
        <taxon>Fabales</taxon>
        <taxon>Fabaceae</taxon>
        <taxon>Papilionoideae</taxon>
        <taxon>50 kb inversion clade</taxon>
        <taxon>NPAAA clade</taxon>
        <taxon>Hologalegina</taxon>
        <taxon>IRL clade</taxon>
        <taxon>Trifolieae</taxon>
        <taxon>Trifolium</taxon>
    </lineage>
</organism>
<reference evidence="1 2" key="1">
    <citation type="journal article" date="2014" name="Am. J. Bot.">
        <title>Genome assembly and annotation for red clover (Trifolium pratense; Fabaceae).</title>
        <authorList>
            <person name="Istvanek J."/>
            <person name="Jaros M."/>
            <person name="Krenek A."/>
            <person name="Repkova J."/>
        </authorList>
    </citation>
    <scope>NUCLEOTIDE SEQUENCE [LARGE SCALE GENOMIC DNA]</scope>
    <source>
        <strain evidence="2">cv. Tatra</strain>
        <tissue evidence="1">Young leaves</tissue>
    </source>
</reference>
<dbReference type="EMBL" id="ASHM01026310">
    <property type="protein sequence ID" value="PNX73630.1"/>
    <property type="molecule type" value="Genomic_DNA"/>
</dbReference>
<accession>A0A2K3L524</accession>
<dbReference type="GO" id="GO:0003677">
    <property type="term" value="F:DNA binding"/>
    <property type="evidence" value="ECO:0007669"/>
    <property type="project" value="UniProtKB-KW"/>
</dbReference>
<gene>
    <name evidence="1" type="ORF">L195_g029533</name>
</gene>
<proteinExistence type="predicted"/>
<protein>
    <submittedName>
        <fullName evidence="1">Replication protein A 70 kDa DNA-binding subunit</fullName>
    </submittedName>
</protein>
<evidence type="ECO:0000313" key="2">
    <source>
        <dbReference type="Proteomes" id="UP000236291"/>
    </source>
</evidence>
<comment type="caution">
    <text evidence="1">The sequence shown here is derived from an EMBL/GenBank/DDBJ whole genome shotgun (WGS) entry which is preliminary data.</text>
</comment>